<dbReference type="EMBL" id="CP076128">
    <property type="protein sequence ID" value="QWG08155.1"/>
    <property type="molecule type" value="Genomic_DNA"/>
</dbReference>
<evidence type="ECO:0000313" key="1">
    <source>
        <dbReference type="EMBL" id="QWG08155.1"/>
    </source>
</evidence>
<gene>
    <name evidence="1" type="ORF">KM029_04240</name>
</gene>
<dbReference type="SUPFAM" id="SSF56059">
    <property type="entry name" value="Glutathione synthetase ATP-binding domain-like"/>
    <property type="match status" value="1"/>
</dbReference>
<dbReference type="Proteomes" id="UP000682802">
    <property type="component" value="Chromosome 1"/>
</dbReference>
<evidence type="ECO:0000313" key="2">
    <source>
        <dbReference type="Proteomes" id="UP000682802"/>
    </source>
</evidence>
<keyword evidence="2" id="KW-1185">Reference proteome</keyword>
<evidence type="ECO:0008006" key="3">
    <source>
        <dbReference type="Google" id="ProtNLM"/>
    </source>
</evidence>
<dbReference type="RefSeq" id="WP_144075534.1">
    <property type="nucleotide sequence ID" value="NZ_CP076128.1"/>
</dbReference>
<sequence length="396" mass="45991">MIKSLRGEFNKNFSDDKYKSLTKYFADKFGEELAFRMAETPIFFPPEFVTRLKEACADVVTVLKRDDFKKITEDAIPKDCIVPNEDDHTNFLAVDFAVCKNEKGELEPQMIELQGFPSIFAFNIYKQEAYKQAYDLDEKLTPFFDVSEQEYIEKLKKVILNGHAPENVILLEIYPDKQHTKVDFAATKEIIGIETVCITDIIKEGKDLFYSNNGKKTPIKRIYNRLIFDEIENWEPLELQFRLTDDVNVEWAGHPNWFFRISKSLMPYLESKFVPETKFLTDYTTYPKDLENYVLKPLYSFAGAGVVFHLEQKHLDAIAEEERGNYILQRKINYEPIVEAADGGDVKVEVRMMFIWADNEESPELIVNLCRMSRGEMIGVKYNHNKTFVGASIGLM</sequence>
<proteinExistence type="predicted"/>
<accession>A0ABX8GX28</accession>
<reference evidence="1 2" key="1">
    <citation type="submission" date="2021-05" db="EMBL/GenBank/DDBJ databases">
        <title>Comparative genomic studies on the polysaccharide-degrading batcterial strains of the Flammeovirga genus.</title>
        <authorList>
            <person name="Zewei F."/>
            <person name="Zheng Z."/>
            <person name="Yu L."/>
            <person name="Ruyue G."/>
            <person name="Yanhong M."/>
            <person name="Yuanyuan C."/>
            <person name="Jingyan G."/>
            <person name="Wenjun H."/>
        </authorList>
    </citation>
    <scope>NUCLEOTIDE SEQUENCE [LARGE SCALE GENOMIC DNA]</scope>
    <source>
        <strain evidence="1 2">YS10</strain>
    </source>
</reference>
<protein>
    <recommendedName>
        <fullName evidence="3">Circularly permuted type 2 ATP-grasp protein</fullName>
    </recommendedName>
</protein>
<organism evidence="1 2">
    <name type="scientific">Flammeovirga kamogawensis</name>
    <dbReference type="NCBI Taxonomy" id="373891"/>
    <lineage>
        <taxon>Bacteria</taxon>
        <taxon>Pseudomonadati</taxon>
        <taxon>Bacteroidota</taxon>
        <taxon>Cytophagia</taxon>
        <taxon>Cytophagales</taxon>
        <taxon>Flammeovirgaceae</taxon>
        <taxon>Flammeovirga</taxon>
    </lineage>
</organism>
<name>A0ABX8GX28_9BACT</name>